<keyword evidence="1" id="KW-1133">Transmembrane helix</keyword>
<reference evidence="6" key="1">
    <citation type="journal article" date="2019" name="Int. J. Syst. Evol. Microbiol.">
        <title>The Global Catalogue of Microorganisms (GCM) 10K type strain sequencing project: providing services to taxonomists for standard genome sequencing and annotation.</title>
        <authorList>
            <consortium name="The Broad Institute Genomics Platform"/>
            <consortium name="The Broad Institute Genome Sequencing Center for Infectious Disease"/>
            <person name="Wu L."/>
            <person name="Ma J."/>
        </authorList>
    </citation>
    <scope>NUCLEOTIDE SEQUENCE [LARGE SCALE GENOMIC DNA]</scope>
    <source>
        <strain evidence="6">JCM 18657</strain>
    </source>
</reference>
<feature type="transmembrane region" description="Helical" evidence="1">
    <location>
        <begin position="32"/>
        <end position="54"/>
    </location>
</feature>
<dbReference type="InterPro" id="IPR013656">
    <property type="entry name" value="PAS_4"/>
</dbReference>
<evidence type="ECO:0000256" key="1">
    <source>
        <dbReference type="SAM" id="Phobius"/>
    </source>
</evidence>
<evidence type="ECO:0000259" key="4">
    <source>
        <dbReference type="PROSITE" id="PS50887"/>
    </source>
</evidence>
<dbReference type="PANTHER" id="PTHR44757">
    <property type="entry name" value="DIGUANYLATE CYCLASE DGCP"/>
    <property type="match status" value="1"/>
</dbReference>
<dbReference type="Proteomes" id="UP001596528">
    <property type="component" value="Unassembled WGS sequence"/>
</dbReference>
<dbReference type="InterPro" id="IPR043128">
    <property type="entry name" value="Rev_trsase/Diguanyl_cyclase"/>
</dbReference>
<dbReference type="RefSeq" id="WP_138788411.1">
    <property type="nucleotide sequence ID" value="NZ_JBHTGQ010000014.1"/>
</dbReference>
<dbReference type="InterPro" id="IPR029787">
    <property type="entry name" value="Nucleotide_cyclase"/>
</dbReference>
<dbReference type="NCBIfam" id="TIGR00229">
    <property type="entry name" value="sensory_box"/>
    <property type="match status" value="1"/>
</dbReference>
<dbReference type="NCBIfam" id="TIGR00254">
    <property type="entry name" value="GGDEF"/>
    <property type="match status" value="1"/>
</dbReference>
<evidence type="ECO:0000313" key="5">
    <source>
        <dbReference type="EMBL" id="MFC7749527.1"/>
    </source>
</evidence>
<feature type="domain" description="PAS" evidence="2">
    <location>
        <begin position="243"/>
        <end position="297"/>
    </location>
</feature>
<dbReference type="Gene3D" id="3.20.20.450">
    <property type="entry name" value="EAL domain"/>
    <property type="match status" value="1"/>
</dbReference>
<organism evidence="5 6">
    <name type="scientific">Paenibacillus thermoaerophilus</name>
    <dbReference type="NCBI Taxonomy" id="1215385"/>
    <lineage>
        <taxon>Bacteria</taxon>
        <taxon>Bacillati</taxon>
        <taxon>Bacillota</taxon>
        <taxon>Bacilli</taxon>
        <taxon>Bacillales</taxon>
        <taxon>Paenibacillaceae</taxon>
        <taxon>Paenibacillus</taxon>
    </lineage>
</organism>
<dbReference type="Gene3D" id="3.30.450.20">
    <property type="entry name" value="PAS domain"/>
    <property type="match status" value="1"/>
</dbReference>
<dbReference type="SUPFAM" id="SSF55073">
    <property type="entry name" value="Nucleotide cyclase"/>
    <property type="match status" value="1"/>
</dbReference>
<feature type="transmembrane region" description="Helical" evidence="1">
    <location>
        <begin position="106"/>
        <end position="123"/>
    </location>
</feature>
<feature type="transmembrane region" description="Helical" evidence="1">
    <location>
        <begin position="6"/>
        <end position="25"/>
    </location>
</feature>
<dbReference type="Gene3D" id="3.30.70.270">
    <property type="match status" value="1"/>
</dbReference>
<dbReference type="InterPro" id="IPR035965">
    <property type="entry name" value="PAS-like_dom_sf"/>
</dbReference>
<dbReference type="SUPFAM" id="SSF141868">
    <property type="entry name" value="EAL domain-like"/>
    <property type="match status" value="1"/>
</dbReference>
<comment type="caution">
    <text evidence="5">The sequence shown here is derived from an EMBL/GenBank/DDBJ whole genome shotgun (WGS) entry which is preliminary data.</text>
</comment>
<dbReference type="PANTHER" id="PTHR44757:SF2">
    <property type="entry name" value="BIOFILM ARCHITECTURE MAINTENANCE PROTEIN MBAA"/>
    <property type="match status" value="1"/>
</dbReference>
<dbReference type="CDD" id="cd01948">
    <property type="entry name" value="EAL"/>
    <property type="match status" value="1"/>
</dbReference>
<dbReference type="Pfam" id="PF00563">
    <property type="entry name" value="EAL"/>
    <property type="match status" value="1"/>
</dbReference>
<dbReference type="InterPro" id="IPR000160">
    <property type="entry name" value="GGDEF_dom"/>
</dbReference>
<dbReference type="Pfam" id="PF00990">
    <property type="entry name" value="GGDEF"/>
    <property type="match status" value="1"/>
</dbReference>
<dbReference type="PROSITE" id="PS50112">
    <property type="entry name" value="PAS"/>
    <property type="match status" value="1"/>
</dbReference>
<evidence type="ECO:0000259" key="3">
    <source>
        <dbReference type="PROSITE" id="PS50883"/>
    </source>
</evidence>
<protein>
    <submittedName>
        <fullName evidence="5">Bifunctional diguanylate cyclase/phosphodiesterase</fullName>
    </submittedName>
</protein>
<dbReference type="EMBL" id="JBHTGQ010000014">
    <property type="protein sequence ID" value="MFC7749527.1"/>
    <property type="molecule type" value="Genomic_DNA"/>
</dbReference>
<dbReference type="PROSITE" id="PS50887">
    <property type="entry name" value="GGDEF"/>
    <property type="match status" value="1"/>
</dbReference>
<feature type="domain" description="GGDEF" evidence="4">
    <location>
        <begin position="400"/>
        <end position="532"/>
    </location>
</feature>
<keyword evidence="1" id="KW-0812">Transmembrane</keyword>
<dbReference type="InterPro" id="IPR052155">
    <property type="entry name" value="Biofilm_reg_signaling"/>
</dbReference>
<accession>A0ABW2V052</accession>
<keyword evidence="1" id="KW-0472">Membrane</keyword>
<dbReference type="InterPro" id="IPR000014">
    <property type="entry name" value="PAS"/>
</dbReference>
<dbReference type="InterPro" id="IPR035919">
    <property type="entry name" value="EAL_sf"/>
</dbReference>
<gene>
    <name evidence="5" type="ORF">ACFQWB_06150</name>
</gene>
<evidence type="ECO:0000313" key="6">
    <source>
        <dbReference type="Proteomes" id="UP001596528"/>
    </source>
</evidence>
<dbReference type="SMART" id="SM00052">
    <property type="entry name" value="EAL"/>
    <property type="match status" value="1"/>
</dbReference>
<proteinExistence type="predicted"/>
<keyword evidence="6" id="KW-1185">Reference proteome</keyword>
<dbReference type="CDD" id="cd01949">
    <property type="entry name" value="GGDEF"/>
    <property type="match status" value="1"/>
</dbReference>
<feature type="transmembrane region" description="Helical" evidence="1">
    <location>
        <begin position="149"/>
        <end position="170"/>
    </location>
</feature>
<dbReference type="SUPFAM" id="SSF55785">
    <property type="entry name" value="PYP-like sensor domain (PAS domain)"/>
    <property type="match status" value="1"/>
</dbReference>
<dbReference type="CDD" id="cd00130">
    <property type="entry name" value="PAS"/>
    <property type="match status" value="1"/>
</dbReference>
<sequence>MLLTMSVFCMIPLALGFAIVVLFSRSRLARQLCLFLVFLSIWQLDVTVLYAANYLSQTTIEFVFRLLRFGPIFLGPLMYASLMSLSKESAAVQSQRSWALGRSNGLLLAYCVWCLFVYAAGWTDLGVERLELVEAAGRPPYYAPVYGPIQWLFALHLVFLLLVFIQSLIITRHHPNARQRSFIRWFALSLAAVYSTELLNLTNSAELVVSSVAIMLFAIIVFVQFSRIHTLRMQEINAELRDKRQMLRNVIDMNPNHIYAINRDGVLTLANRSFAEFNGYSPRQIVGMPVRDVVRSDGLTFDWQMDEWSRDALQSGDASIQSEDIVYTPQGDKRIMQTVKLPVEFSGVPQWLCISVDITERKQYERTIMQMAYHDSLTELPNRLMFRQRLEALLRHGDGRTAGLLFLDLDRFKWVNDTAGHTTGDMLLRQVAERLREACPSDALVCRLGGDEFIVLASPCGAPRAEEIAGKILEALDKPFRLAEQDYRITSSIGIALHPQDGSDVDTLVKHADSAMYEAKERGKNGYMFFNAELSRRLSRKLDIETSLRRAAEAGELSLFYQPQIRLSDGCCIGMEALMRWSHPVLGQVPPSEFIAVAEETGLILPIGRWALEEACRQMGEWRSSGLAPRRIAVNLSLRQLHDPHLTEWISNLLERYGIDPGALELEVTESTAMSDGDLVVLRMRELKRLGVSLSIDDFGTGYASLSHLSQFPLDRLKIDRSFVRELAVGLNREPIVAAIVAMAGHLQLETIAEGVESDAQADFLRMIGCKEAQGHKYSQPLPAEAATEWLTARIAAEQAAAGADPMDAGASA</sequence>
<dbReference type="SMART" id="SM00267">
    <property type="entry name" value="GGDEF"/>
    <property type="match status" value="1"/>
</dbReference>
<feature type="transmembrane region" description="Helical" evidence="1">
    <location>
        <begin position="66"/>
        <end position="85"/>
    </location>
</feature>
<feature type="domain" description="EAL" evidence="3">
    <location>
        <begin position="541"/>
        <end position="795"/>
    </location>
</feature>
<dbReference type="InterPro" id="IPR001633">
    <property type="entry name" value="EAL_dom"/>
</dbReference>
<evidence type="ECO:0000259" key="2">
    <source>
        <dbReference type="PROSITE" id="PS50112"/>
    </source>
</evidence>
<dbReference type="Pfam" id="PF08448">
    <property type="entry name" value="PAS_4"/>
    <property type="match status" value="1"/>
</dbReference>
<name>A0ABW2V052_9BACL</name>
<feature type="transmembrane region" description="Helical" evidence="1">
    <location>
        <begin position="207"/>
        <end position="225"/>
    </location>
</feature>
<dbReference type="PROSITE" id="PS50883">
    <property type="entry name" value="EAL"/>
    <property type="match status" value="1"/>
</dbReference>